<evidence type="ECO:0000313" key="2">
    <source>
        <dbReference type="EMBL" id="OKO96967.1"/>
    </source>
</evidence>
<feature type="compositionally biased region" description="Acidic residues" evidence="1">
    <location>
        <begin position="222"/>
        <end position="237"/>
    </location>
</feature>
<proteinExistence type="predicted"/>
<accession>A0A1Q5T9P5</accession>
<dbReference type="Proteomes" id="UP000186955">
    <property type="component" value="Unassembled WGS sequence"/>
</dbReference>
<dbReference type="AlphaFoldDB" id="A0A1Q5T9P5"/>
<sequence length="374" mass="41975">MEMTTRTQLQTHFSRLLDLASQPSPPLKPTFWDKLDLDCRQASVDQARSWKFNNEFAWDPIALVKDEWNKSIYPGAIKPLLQDNTRMVYKNVKRQTPYSVCCWMIGREWHSSRPAAIIICGNKRVTKNAVKLIEGHGELSRTWGFRVYGYESKISITMGTSRNENDDDDDSPLCAISGTRFAVGGRDFISTQMATLGGSIEIDGEFFGVTVAHPFLGRPQDESSDDDESDMSDDDSEVTELISHTEEAPYITLETDAAFVEEPRSHRRKMLGAIPDSNRPRYFSHGADWALLKLRPADLPINLITGGDKLVVPWWITRDSLSEGELWAAVSPVNPVQTKASPSTCGLFIPNVGLQDVWALNMKASKYTISEVPK</sequence>
<evidence type="ECO:0000313" key="3">
    <source>
        <dbReference type="Proteomes" id="UP000186955"/>
    </source>
</evidence>
<name>A0A1Q5T9P5_9EURO</name>
<protein>
    <submittedName>
        <fullName evidence="2">Uncharacterized protein</fullName>
    </submittedName>
</protein>
<evidence type="ECO:0000256" key="1">
    <source>
        <dbReference type="SAM" id="MobiDB-lite"/>
    </source>
</evidence>
<gene>
    <name evidence="2" type="ORF">PENSUB_10370</name>
</gene>
<organism evidence="2 3">
    <name type="scientific">Penicillium subrubescens</name>
    <dbReference type="NCBI Taxonomy" id="1316194"/>
    <lineage>
        <taxon>Eukaryota</taxon>
        <taxon>Fungi</taxon>
        <taxon>Dikarya</taxon>
        <taxon>Ascomycota</taxon>
        <taxon>Pezizomycotina</taxon>
        <taxon>Eurotiomycetes</taxon>
        <taxon>Eurotiomycetidae</taxon>
        <taxon>Eurotiales</taxon>
        <taxon>Aspergillaceae</taxon>
        <taxon>Penicillium</taxon>
    </lineage>
</organism>
<dbReference type="EMBL" id="MNBE01000696">
    <property type="protein sequence ID" value="OKO96967.1"/>
    <property type="molecule type" value="Genomic_DNA"/>
</dbReference>
<comment type="caution">
    <text evidence="2">The sequence shown here is derived from an EMBL/GenBank/DDBJ whole genome shotgun (WGS) entry which is preliminary data.</text>
</comment>
<keyword evidence="3" id="KW-1185">Reference proteome</keyword>
<feature type="region of interest" description="Disordered" evidence="1">
    <location>
        <begin position="217"/>
        <end position="237"/>
    </location>
</feature>
<dbReference type="STRING" id="1316194.A0A1Q5T9P5"/>
<reference evidence="2 3" key="1">
    <citation type="submission" date="2016-10" db="EMBL/GenBank/DDBJ databases">
        <title>Genome sequence of the ascomycete fungus Penicillium subrubescens.</title>
        <authorList>
            <person name="De Vries R.P."/>
            <person name="Peng M."/>
            <person name="Dilokpimol A."/>
            <person name="Hilden K."/>
            <person name="Makela M.R."/>
            <person name="Grigoriev I."/>
            <person name="Riley R."/>
            <person name="Granchi Z."/>
        </authorList>
    </citation>
    <scope>NUCLEOTIDE SEQUENCE [LARGE SCALE GENOMIC DNA]</scope>
    <source>
        <strain evidence="2 3">CBS 132785</strain>
    </source>
</reference>